<dbReference type="AlphaFoldDB" id="A0AAV4CNC4"/>
<keyword evidence="3" id="KW-1185">Reference proteome</keyword>
<evidence type="ECO:0000256" key="1">
    <source>
        <dbReference type="SAM" id="MobiDB-lite"/>
    </source>
</evidence>
<sequence>MAGVVEDSFGTMPLLCVGFHLKQKAARVPLISDEARLQAEREYLSEIMNSQEVDEPQISSSSSSSVDIALLEKMLVEKVPSESVERAVAEEVRANTDRVDAEEKTEENENGSQI</sequence>
<evidence type="ECO:0000313" key="3">
    <source>
        <dbReference type="Proteomes" id="UP000735302"/>
    </source>
</evidence>
<reference evidence="2 3" key="1">
    <citation type="journal article" date="2021" name="Elife">
        <title>Chloroplast acquisition without the gene transfer in kleptoplastic sea slugs, Plakobranchus ocellatus.</title>
        <authorList>
            <person name="Maeda T."/>
            <person name="Takahashi S."/>
            <person name="Yoshida T."/>
            <person name="Shimamura S."/>
            <person name="Takaki Y."/>
            <person name="Nagai Y."/>
            <person name="Toyoda A."/>
            <person name="Suzuki Y."/>
            <person name="Arimoto A."/>
            <person name="Ishii H."/>
            <person name="Satoh N."/>
            <person name="Nishiyama T."/>
            <person name="Hasebe M."/>
            <person name="Maruyama T."/>
            <person name="Minagawa J."/>
            <person name="Obokata J."/>
            <person name="Shigenobu S."/>
        </authorList>
    </citation>
    <scope>NUCLEOTIDE SEQUENCE [LARGE SCALE GENOMIC DNA]</scope>
</reference>
<dbReference type="EMBL" id="BLXT01006766">
    <property type="protein sequence ID" value="GFO33339.1"/>
    <property type="molecule type" value="Genomic_DNA"/>
</dbReference>
<feature type="compositionally biased region" description="Acidic residues" evidence="1">
    <location>
        <begin position="103"/>
        <end position="114"/>
    </location>
</feature>
<gene>
    <name evidence="2" type="ORF">PoB_005984400</name>
</gene>
<dbReference type="Proteomes" id="UP000735302">
    <property type="component" value="Unassembled WGS sequence"/>
</dbReference>
<feature type="compositionally biased region" description="Basic and acidic residues" evidence="1">
    <location>
        <begin position="93"/>
        <end position="102"/>
    </location>
</feature>
<accession>A0AAV4CNC4</accession>
<proteinExistence type="predicted"/>
<organism evidence="2 3">
    <name type="scientific">Plakobranchus ocellatus</name>
    <dbReference type="NCBI Taxonomy" id="259542"/>
    <lineage>
        <taxon>Eukaryota</taxon>
        <taxon>Metazoa</taxon>
        <taxon>Spiralia</taxon>
        <taxon>Lophotrochozoa</taxon>
        <taxon>Mollusca</taxon>
        <taxon>Gastropoda</taxon>
        <taxon>Heterobranchia</taxon>
        <taxon>Euthyneura</taxon>
        <taxon>Panpulmonata</taxon>
        <taxon>Sacoglossa</taxon>
        <taxon>Placobranchoidea</taxon>
        <taxon>Plakobranchidae</taxon>
        <taxon>Plakobranchus</taxon>
    </lineage>
</organism>
<feature type="region of interest" description="Disordered" evidence="1">
    <location>
        <begin position="93"/>
        <end position="114"/>
    </location>
</feature>
<comment type="caution">
    <text evidence="2">The sequence shown here is derived from an EMBL/GenBank/DDBJ whole genome shotgun (WGS) entry which is preliminary data.</text>
</comment>
<name>A0AAV4CNC4_9GAST</name>
<evidence type="ECO:0000313" key="2">
    <source>
        <dbReference type="EMBL" id="GFO33339.1"/>
    </source>
</evidence>
<protein>
    <submittedName>
        <fullName evidence="2">Uncharacterized protein</fullName>
    </submittedName>
</protein>